<feature type="transmembrane region" description="Helical" evidence="1">
    <location>
        <begin position="49"/>
        <end position="71"/>
    </location>
</feature>
<dbReference type="RefSeq" id="WP_157123724.1">
    <property type="nucleotide sequence ID" value="NZ_LT840185.1"/>
</dbReference>
<evidence type="ECO:0000256" key="2">
    <source>
        <dbReference type="SAM" id="SignalP"/>
    </source>
</evidence>
<keyword evidence="1" id="KW-0472">Membrane</keyword>
<protein>
    <submittedName>
        <fullName evidence="3">Uncharacterized protein</fullName>
    </submittedName>
</protein>
<reference evidence="4" key="1">
    <citation type="submission" date="2017-04" db="EMBL/GenBank/DDBJ databases">
        <authorList>
            <person name="Varghese N."/>
            <person name="Submissions S."/>
        </authorList>
    </citation>
    <scope>NUCLEOTIDE SEQUENCE [LARGE SCALE GENOMIC DNA]</scope>
    <source>
        <strain evidence="4">Dd16</strain>
    </source>
</reference>
<accession>A0A1X7G7E9</accession>
<proteinExistence type="predicted"/>
<dbReference type="EMBL" id="LT840185">
    <property type="protein sequence ID" value="SMF64845.1"/>
    <property type="molecule type" value="Genomic_DNA"/>
</dbReference>
<sequence length="83" mass="8006">MLSKKISALAASALLLASSAAVAQTAPSAGAGALSVSSALMQDSVEDSGGWSTGAVVGVLFGIVVIAAVVFGSDDERDTPVSP</sequence>
<evidence type="ECO:0000256" key="1">
    <source>
        <dbReference type="SAM" id="Phobius"/>
    </source>
</evidence>
<keyword evidence="1" id="KW-0812">Transmembrane</keyword>
<dbReference type="Proteomes" id="UP000192934">
    <property type="component" value="Chromosome I"/>
</dbReference>
<keyword evidence="1" id="KW-1133">Transmembrane helix</keyword>
<organism evidence="3 4">
    <name type="scientific">Allosphingosinicella indica</name>
    <dbReference type="NCBI Taxonomy" id="941907"/>
    <lineage>
        <taxon>Bacteria</taxon>
        <taxon>Pseudomonadati</taxon>
        <taxon>Pseudomonadota</taxon>
        <taxon>Alphaproteobacteria</taxon>
        <taxon>Sphingomonadales</taxon>
        <taxon>Sphingomonadaceae</taxon>
        <taxon>Allosphingosinicella</taxon>
    </lineage>
</organism>
<feature type="signal peptide" evidence="2">
    <location>
        <begin position="1"/>
        <end position="23"/>
    </location>
</feature>
<name>A0A1X7G7E9_9SPHN</name>
<evidence type="ECO:0000313" key="4">
    <source>
        <dbReference type="Proteomes" id="UP000192934"/>
    </source>
</evidence>
<gene>
    <name evidence="3" type="ORF">SAMN06295910_1254</name>
</gene>
<keyword evidence="4" id="KW-1185">Reference proteome</keyword>
<dbReference type="AlphaFoldDB" id="A0A1X7G7E9"/>
<keyword evidence="2" id="KW-0732">Signal</keyword>
<feature type="chain" id="PRO_5013163349" evidence="2">
    <location>
        <begin position="24"/>
        <end position="83"/>
    </location>
</feature>
<evidence type="ECO:0000313" key="3">
    <source>
        <dbReference type="EMBL" id="SMF64845.1"/>
    </source>
</evidence>